<evidence type="ECO:0000313" key="3">
    <source>
        <dbReference type="Proteomes" id="UP001211907"/>
    </source>
</evidence>
<feature type="region of interest" description="Disordered" evidence="1">
    <location>
        <begin position="346"/>
        <end position="375"/>
    </location>
</feature>
<dbReference type="Proteomes" id="UP001211907">
    <property type="component" value="Unassembled WGS sequence"/>
</dbReference>
<accession>A0AAD5SUU1</accession>
<protein>
    <submittedName>
        <fullName evidence="2">Uncharacterized protein</fullName>
    </submittedName>
</protein>
<evidence type="ECO:0000313" key="2">
    <source>
        <dbReference type="EMBL" id="KAJ3107671.1"/>
    </source>
</evidence>
<organism evidence="2 3">
    <name type="scientific">Physocladia obscura</name>
    <dbReference type="NCBI Taxonomy" id="109957"/>
    <lineage>
        <taxon>Eukaryota</taxon>
        <taxon>Fungi</taxon>
        <taxon>Fungi incertae sedis</taxon>
        <taxon>Chytridiomycota</taxon>
        <taxon>Chytridiomycota incertae sedis</taxon>
        <taxon>Chytridiomycetes</taxon>
        <taxon>Chytridiales</taxon>
        <taxon>Chytriomycetaceae</taxon>
        <taxon>Physocladia</taxon>
    </lineage>
</organism>
<name>A0AAD5SUU1_9FUNG</name>
<evidence type="ECO:0000256" key="1">
    <source>
        <dbReference type="SAM" id="MobiDB-lite"/>
    </source>
</evidence>
<keyword evidence="3" id="KW-1185">Reference proteome</keyword>
<gene>
    <name evidence="2" type="ORF">HK100_003538</name>
</gene>
<feature type="compositionally biased region" description="Low complexity" evidence="1">
    <location>
        <begin position="346"/>
        <end position="360"/>
    </location>
</feature>
<sequence>TLLGYRIHISIGANGSNGGVDVVPFSAISKLIAQGNIALTDNVLIRILGKYTNQIIVDRLLRFVPRAKMIQIGENLLTECFEQKMLNEAVASGYISRPIQRAEILVKIFGLDKDTIARAFMGTPRDWDTWIPPTAPHATCTHARQPQINKGDGLFQYDLGMLTRQGQASGGLPWVSWQWAVQHLGAAHPVASACLHDCAVRSFQDQAPLNPGDHDAISFPRKEADASVKALLALGVGASMSTVGTAIRKALYEVEVAALSGEAAAVMRTQAAALKGRMGKMAAEVAAAASLAGANAISRRYVYVMMDIEKKLLSQGSDEFPLSPPTVSISVGGVGGVVGSSTKSIATTNDSGSASSSGDNVKSLKSGKPGGGTTTTTVSAAGLSIQTGEVLNQQIIIEVPVENGEETVMVKKVVSLYPQGLLRQSRQMWLAAMKVLIADNNTWKDMSNSPVAPNACRRFCLAAANIVRGLEQFGMPASALAVLKSKKGTSKAVKSMSSSDSENTMFFGLWCKEIEEEDAEKDRTRRGLK</sequence>
<comment type="caution">
    <text evidence="2">The sequence shown here is derived from an EMBL/GenBank/DDBJ whole genome shotgun (WGS) entry which is preliminary data.</text>
</comment>
<dbReference type="EMBL" id="JADGJH010001899">
    <property type="protein sequence ID" value="KAJ3107671.1"/>
    <property type="molecule type" value="Genomic_DNA"/>
</dbReference>
<dbReference type="AlphaFoldDB" id="A0AAD5SUU1"/>
<feature type="non-terminal residue" evidence="2">
    <location>
        <position position="1"/>
    </location>
</feature>
<reference evidence="2" key="1">
    <citation type="submission" date="2020-05" db="EMBL/GenBank/DDBJ databases">
        <title>Phylogenomic resolution of chytrid fungi.</title>
        <authorList>
            <person name="Stajich J.E."/>
            <person name="Amses K."/>
            <person name="Simmons R."/>
            <person name="Seto K."/>
            <person name="Myers J."/>
            <person name="Bonds A."/>
            <person name="Quandt C.A."/>
            <person name="Barry K."/>
            <person name="Liu P."/>
            <person name="Grigoriev I."/>
            <person name="Longcore J.E."/>
            <person name="James T.Y."/>
        </authorList>
    </citation>
    <scope>NUCLEOTIDE SEQUENCE</scope>
    <source>
        <strain evidence="2">JEL0513</strain>
    </source>
</reference>
<proteinExistence type="predicted"/>